<dbReference type="EMBL" id="VKHT01000384">
    <property type="protein sequence ID" value="MBB0245070.1"/>
    <property type="molecule type" value="Genomic_DNA"/>
</dbReference>
<organism evidence="2 3">
    <name type="scientific">Streptomyces alkaliphilus</name>
    <dbReference type="NCBI Taxonomy" id="1472722"/>
    <lineage>
        <taxon>Bacteria</taxon>
        <taxon>Bacillati</taxon>
        <taxon>Actinomycetota</taxon>
        <taxon>Actinomycetes</taxon>
        <taxon>Kitasatosporales</taxon>
        <taxon>Streptomycetaceae</taxon>
        <taxon>Streptomyces</taxon>
    </lineage>
</organism>
<keyword evidence="2" id="KW-0808">Transferase</keyword>
<feature type="domain" description="Methyltransferase" evidence="1">
    <location>
        <begin position="44"/>
        <end position="82"/>
    </location>
</feature>
<dbReference type="SUPFAM" id="SSF53335">
    <property type="entry name" value="S-adenosyl-L-methionine-dependent methyltransferases"/>
    <property type="match status" value="1"/>
</dbReference>
<accession>A0A7W3TEJ9</accession>
<reference evidence="3" key="1">
    <citation type="submission" date="2019-10" db="EMBL/GenBank/DDBJ databases">
        <title>Streptomyces sp. nov., a novel actinobacterium isolated from alkaline environment.</title>
        <authorList>
            <person name="Golinska P."/>
        </authorList>
    </citation>
    <scope>NUCLEOTIDE SEQUENCE [LARGE SCALE GENOMIC DNA]</scope>
    <source>
        <strain evidence="3">DSM 42118</strain>
    </source>
</reference>
<dbReference type="InterPro" id="IPR029063">
    <property type="entry name" value="SAM-dependent_MTases_sf"/>
</dbReference>
<gene>
    <name evidence="2" type="ORF">FNQ90_13370</name>
</gene>
<name>A0A7W3TEJ9_9ACTN</name>
<dbReference type="Pfam" id="PF13649">
    <property type="entry name" value="Methyltransf_25"/>
    <property type="match status" value="1"/>
</dbReference>
<keyword evidence="2" id="KW-0489">Methyltransferase</keyword>
<evidence type="ECO:0000313" key="3">
    <source>
        <dbReference type="Proteomes" id="UP000538929"/>
    </source>
</evidence>
<protein>
    <submittedName>
        <fullName evidence="2">Methyltransferase domain-containing protein</fullName>
    </submittedName>
</protein>
<dbReference type="InterPro" id="IPR041698">
    <property type="entry name" value="Methyltransf_25"/>
</dbReference>
<comment type="caution">
    <text evidence="2">The sequence shown here is derived from an EMBL/GenBank/DDBJ whole genome shotgun (WGS) entry which is preliminary data.</text>
</comment>
<keyword evidence="3" id="KW-1185">Reference proteome</keyword>
<dbReference type="GO" id="GO:0032259">
    <property type="term" value="P:methylation"/>
    <property type="evidence" value="ECO:0007669"/>
    <property type="project" value="UniProtKB-KW"/>
</dbReference>
<sequence>MRAGSGPLYLRGPDGGLLPLDVERWCSGPDEADRSVLRRCRGSVLDVGCGPGRMVCELARRGRPALGIDVARSAVERTRRGGGTALLASVFDPLPAEGRWGGVLLLDGNIGIGGDPVRLLRRVREVAAPGARLVVEAAPDQIDERGPARLDNGNGAAGPVFPWARVGTAALRENAERTGWRPVEEWRVADRPFLLLRAGE</sequence>
<dbReference type="AlphaFoldDB" id="A0A7W3TEJ9"/>
<evidence type="ECO:0000259" key="1">
    <source>
        <dbReference type="Pfam" id="PF13649"/>
    </source>
</evidence>
<dbReference type="Proteomes" id="UP000538929">
    <property type="component" value="Unassembled WGS sequence"/>
</dbReference>
<dbReference type="GO" id="GO:0008168">
    <property type="term" value="F:methyltransferase activity"/>
    <property type="evidence" value="ECO:0007669"/>
    <property type="project" value="UniProtKB-KW"/>
</dbReference>
<dbReference type="CDD" id="cd02440">
    <property type="entry name" value="AdoMet_MTases"/>
    <property type="match status" value="1"/>
</dbReference>
<proteinExistence type="predicted"/>
<dbReference type="Gene3D" id="3.40.50.150">
    <property type="entry name" value="Vaccinia Virus protein VP39"/>
    <property type="match status" value="1"/>
</dbReference>
<evidence type="ECO:0000313" key="2">
    <source>
        <dbReference type="EMBL" id="MBB0245070.1"/>
    </source>
</evidence>